<keyword evidence="2" id="KW-1185">Reference proteome</keyword>
<reference evidence="1" key="1">
    <citation type="journal article" date="2020" name="Stud. Mycol.">
        <title>101 Dothideomycetes genomes: a test case for predicting lifestyles and emergence of pathogens.</title>
        <authorList>
            <person name="Haridas S."/>
            <person name="Albert R."/>
            <person name="Binder M."/>
            <person name="Bloem J."/>
            <person name="Labutti K."/>
            <person name="Salamov A."/>
            <person name="Andreopoulos B."/>
            <person name="Baker S."/>
            <person name="Barry K."/>
            <person name="Bills G."/>
            <person name="Bluhm B."/>
            <person name="Cannon C."/>
            <person name="Castanera R."/>
            <person name="Culley D."/>
            <person name="Daum C."/>
            <person name="Ezra D."/>
            <person name="Gonzalez J."/>
            <person name="Henrissat B."/>
            <person name="Kuo A."/>
            <person name="Liang C."/>
            <person name="Lipzen A."/>
            <person name="Lutzoni F."/>
            <person name="Magnuson J."/>
            <person name="Mondo S."/>
            <person name="Nolan M."/>
            <person name="Ohm R."/>
            <person name="Pangilinan J."/>
            <person name="Park H.-J."/>
            <person name="Ramirez L."/>
            <person name="Alfaro M."/>
            <person name="Sun H."/>
            <person name="Tritt A."/>
            <person name="Yoshinaga Y."/>
            <person name="Zwiers L.-H."/>
            <person name="Turgeon B."/>
            <person name="Goodwin S."/>
            <person name="Spatafora J."/>
            <person name="Crous P."/>
            <person name="Grigoriev I."/>
        </authorList>
    </citation>
    <scope>NUCLEOTIDE SEQUENCE</scope>
    <source>
        <strain evidence="1">ATCC 16933</strain>
    </source>
</reference>
<name>A0A6A6NS34_9PEZI</name>
<sequence length="108" mass="12041">KPPAKLTIPKAGKVKAGPYPQDEVLQTPVTLVLAEALISLLNPVKQNAYSLNNKSIQRRQRLDYIRLLTIINNEAKVRRSTKLVVLGKAKVISCEDLKEARARRAAKE</sequence>
<proteinExistence type="predicted"/>
<dbReference type="Proteomes" id="UP000799766">
    <property type="component" value="Unassembled WGS sequence"/>
</dbReference>
<accession>A0A6A6NS34</accession>
<feature type="non-terminal residue" evidence="1">
    <location>
        <position position="108"/>
    </location>
</feature>
<protein>
    <submittedName>
        <fullName evidence="1">Uncharacterized protein</fullName>
    </submittedName>
</protein>
<dbReference type="AlphaFoldDB" id="A0A6A6NS34"/>
<evidence type="ECO:0000313" key="2">
    <source>
        <dbReference type="Proteomes" id="UP000799766"/>
    </source>
</evidence>
<dbReference type="OrthoDB" id="4357141at2759"/>
<organism evidence="1 2">
    <name type="scientific">Lineolata rhizophorae</name>
    <dbReference type="NCBI Taxonomy" id="578093"/>
    <lineage>
        <taxon>Eukaryota</taxon>
        <taxon>Fungi</taxon>
        <taxon>Dikarya</taxon>
        <taxon>Ascomycota</taxon>
        <taxon>Pezizomycotina</taxon>
        <taxon>Dothideomycetes</taxon>
        <taxon>Dothideomycetes incertae sedis</taxon>
        <taxon>Lineolatales</taxon>
        <taxon>Lineolataceae</taxon>
        <taxon>Lineolata</taxon>
    </lineage>
</organism>
<dbReference type="EMBL" id="MU001691">
    <property type="protein sequence ID" value="KAF2454539.1"/>
    <property type="molecule type" value="Genomic_DNA"/>
</dbReference>
<gene>
    <name evidence="1" type="ORF">BDY21DRAFT_273638</name>
</gene>
<evidence type="ECO:0000313" key="1">
    <source>
        <dbReference type="EMBL" id="KAF2454539.1"/>
    </source>
</evidence>
<feature type="non-terminal residue" evidence="1">
    <location>
        <position position="1"/>
    </location>
</feature>